<feature type="region of interest" description="Disordered" evidence="1">
    <location>
        <begin position="17"/>
        <end position="51"/>
    </location>
</feature>
<sequence>MAPGRVVLDVFPPRLTSPDGSLRQKPTLSNAYSPLIDGPREGGSGNVAGSRTVRPRSSFLSTLDQHFQLFLKTISPNTGPLGRINFDTLDNTSLTLLPSVRLFARLTSHPIDRSVCLTFNFKLPRDHRESFKKLVLNGALSKQFAAFFISYDLLSQTS</sequence>
<accession>A0A3S5B1C2</accession>
<dbReference type="AlphaFoldDB" id="A0A3S5B1C2"/>
<name>A0A3S5B1C2_9PLAT</name>
<proteinExistence type="predicted"/>
<organism evidence="2 3">
    <name type="scientific">Protopolystoma xenopodis</name>
    <dbReference type="NCBI Taxonomy" id="117903"/>
    <lineage>
        <taxon>Eukaryota</taxon>
        <taxon>Metazoa</taxon>
        <taxon>Spiralia</taxon>
        <taxon>Lophotrochozoa</taxon>
        <taxon>Platyhelminthes</taxon>
        <taxon>Monogenea</taxon>
        <taxon>Polyopisthocotylea</taxon>
        <taxon>Polystomatidea</taxon>
        <taxon>Polystomatidae</taxon>
        <taxon>Protopolystoma</taxon>
    </lineage>
</organism>
<gene>
    <name evidence="2" type="ORF">PXEA_LOCUS24253</name>
</gene>
<protein>
    <submittedName>
        <fullName evidence="2">Uncharacterized protein</fullName>
    </submittedName>
</protein>
<dbReference type="EMBL" id="CAAALY010115809">
    <property type="protein sequence ID" value="VEL30813.1"/>
    <property type="molecule type" value="Genomic_DNA"/>
</dbReference>
<dbReference type="Proteomes" id="UP000784294">
    <property type="component" value="Unassembled WGS sequence"/>
</dbReference>
<reference evidence="2" key="1">
    <citation type="submission" date="2018-11" db="EMBL/GenBank/DDBJ databases">
        <authorList>
            <consortium name="Pathogen Informatics"/>
        </authorList>
    </citation>
    <scope>NUCLEOTIDE SEQUENCE</scope>
</reference>
<evidence type="ECO:0000313" key="2">
    <source>
        <dbReference type="EMBL" id="VEL30813.1"/>
    </source>
</evidence>
<comment type="caution">
    <text evidence="2">The sequence shown here is derived from an EMBL/GenBank/DDBJ whole genome shotgun (WGS) entry which is preliminary data.</text>
</comment>
<keyword evidence="3" id="KW-1185">Reference proteome</keyword>
<evidence type="ECO:0000256" key="1">
    <source>
        <dbReference type="SAM" id="MobiDB-lite"/>
    </source>
</evidence>
<evidence type="ECO:0000313" key="3">
    <source>
        <dbReference type="Proteomes" id="UP000784294"/>
    </source>
</evidence>